<evidence type="ECO:0000256" key="7">
    <source>
        <dbReference type="ARBA" id="ARBA00023242"/>
    </source>
</evidence>
<feature type="domain" description="C2H2-type" evidence="9">
    <location>
        <begin position="517"/>
        <end position="545"/>
    </location>
</feature>
<feature type="domain" description="C2H2-type" evidence="9">
    <location>
        <begin position="335"/>
        <end position="364"/>
    </location>
</feature>
<gene>
    <name evidence="11" type="primary">AUGUSTUS-3.0.2_33205</name>
    <name evidence="11" type="ORF">TcasGA2_TC033205</name>
</gene>
<dbReference type="PANTHER" id="PTHR24391:SF18">
    <property type="entry name" value="EG:115C2.6 PROTEIN"/>
    <property type="match status" value="1"/>
</dbReference>
<dbReference type="SMART" id="SM00355">
    <property type="entry name" value="ZnF_C2H2"/>
    <property type="match status" value="10"/>
</dbReference>
<keyword evidence="4 8" id="KW-0863">Zinc-finger</keyword>
<dbReference type="STRING" id="7070.A0A139WHF1"/>
<dbReference type="GO" id="GO:0005634">
    <property type="term" value="C:nucleus"/>
    <property type="evidence" value="ECO:0000318"/>
    <property type="project" value="GO_Central"/>
</dbReference>
<evidence type="ECO:0000259" key="9">
    <source>
        <dbReference type="PROSITE" id="PS50157"/>
    </source>
</evidence>
<dbReference type="InParanoid" id="A0A139WHF1"/>
<dbReference type="PROSITE" id="PS50815">
    <property type="entry name" value="HORMA"/>
    <property type="match status" value="1"/>
</dbReference>
<dbReference type="Gene3D" id="3.30.900.10">
    <property type="entry name" value="HORMA domain"/>
    <property type="match status" value="1"/>
</dbReference>
<dbReference type="AlphaFoldDB" id="A0A139WHF1"/>
<evidence type="ECO:0000313" key="11">
    <source>
        <dbReference type="EMBL" id="KYB27346.1"/>
    </source>
</evidence>
<feature type="domain" description="C2H2-type" evidence="9">
    <location>
        <begin position="434"/>
        <end position="461"/>
    </location>
</feature>
<name>A0A139WHF1_TRICA</name>
<reference evidence="11 12" key="1">
    <citation type="journal article" date="2008" name="Nature">
        <title>The genome of the model beetle and pest Tribolium castaneum.</title>
        <authorList>
            <consortium name="Tribolium Genome Sequencing Consortium"/>
            <person name="Richards S."/>
            <person name="Gibbs R.A."/>
            <person name="Weinstock G.M."/>
            <person name="Brown S.J."/>
            <person name="Denell R."/>
            <person name="Beeman R.W."/>
            <person name="Gibbs R."/>
            <person name="Beeman R.W."/>
            <person name="Brown S.J."/>
            <person name="Bucher G."/>
            <person name="Friedrich M."/>
            <person name="Grimmelikhuijzen C.J."/>
            <person name="Klingler M."/>
            <person name="Lorenzen M."/>
            <person name="Richards S."/>
            <person name="Roth S."/>
            <person name="Schroder R."/>
            <person name="Tautz D."/>
            <person name="Zdobnov E.M."/>
            <person name="Muzny D."/>
            <person name="Gibbs R.A."/>
            <person name="Weinstock G.M."/>
            <person name="Attaway T."/>
            <person name="Bell S."/>
            <person name="Buhay C.J."/>
            <person name="Chandrabose M.N."/>
            <person name="Chavez D."/>
            <person name="Clerk-Blankenburg K.P."/>
            <person name="Cree A."/>
            <person name="Dao M."/>
            <person name="Davis C."/>
            <person name="Chacko J."/>
            <person name="Dinh H."/>
            <person name="Dugan-Rocha S."/>
            <person name="Fowler G."/>
            <person name="Garner T.T."/>
            <person name="Garnes J."/>
            <person name="Gnirke A."/>
            <person name="Hawes A."/>
            <person name="Hernandez J."/>
            <person name="Hines S."/>
            <person name="Holder M."/>
            <person name="Hume J."/>
            <person name="Jhangiani S.N."/>
            <person name="Joshi V."/>
            <person name="Khan Z.M."/>
            <person name="Jackson L."/>
            <person name="Kovar C."/>
            <person name="Kowis A."/>
            <person name="Lee S."/>
            <person name="Lewis L.R."/>
            <person name="Margolis J."/>
            <person name="Morgan M."/>
            <person name="Nazareth L.V."/>
            <person name="Nguyen N."/>
            <person name="Okwuonu G."/>
            <person name="Parker D."/>
            <person name="Richards S."/>
            <person name="Ruiz S.J."/>
            <person name="Santibanez J."/>
            <person name="Savard J."/>
            <person name="Scherer S.E."/>
            <person name="Schneider B."/>
            <person name="Sodergren E."/>
            <person name="Tautz D."/>
            <person name="Vattahil S."/>
            <person name="Villasana D."/>
            <person name="White C.S."/>
            <person name="Wright R."/>
            <person name="Park Y."/>
            <person name="Beeman R.W."/>
            <person name="Lord J."/>
            <person name="Oppert B."/>
            <person name="Lorenzen M."/>
            <person name="Brown S."/>
            <person name="Wang L."/>
            <person name="Savard J."/>
            <person name="Tautz D."/>
            <person name="Richards S."/>
            <person name="Weinstock G."/>
            <person name="Gibbs R.A."/>
            <person name="Liu Y."/>
            <person name="Worley K."/>
            <person name="Weinstock G."/>
            <person name="Elsik C.G."/>
            <person name="Reese J.T."/>
            <person name="Elhaik E."/>
            <person name="Landan G."/>
            <person name="Graur D."/>
            <person name="Arensburger P."/>
            <person name="Atkinson P."/>
            <person name="Beeman R.W."/>
            <person name="Beidler J."/>
            <person name="Brown S.J."/>
            <person name="Demuth J.P."/>
            <person name="Drury D.W."/>
            <person name="Du Y.Z."/>
            <person name="Fujiwara H."/>
            <person name="Lorenzen M."/>
            <person name="Maselli V."/>
            <person name="Osanai M."/>
            <person name="Park Y."/>
            <person name="Robertson H.M."/>
            <person name="Tu Z."/>
            <person name="Wang J.J."/>
            <person name="Wang S."/>
            <person name="Richards S."/>
            <person name="Song H."/>
            <person name="Zhang L."/>
            <person name="Sodergren E."/>
            <person name="Werner D."/>
            <person name="Stanke M."/>
            <person name="Morgenstern B."/>
            <person name="Solovyev V."/>
            <person name="Kosarev P."/>
            <person name="Brown G."/>
            <person name="Chen H.C."/>
            <person name="Ermolaeva O."/>
            <person name="Hlavina W."/>
            <person name="Kapustin Y."/>
            <person name="Kiryutin B."/>
            <person name="Kitts P."/>
            <person name="Maglott D."/>
            <person name="Pruitt K."/>
            <person name="Sapojnikov V."/>
            <person name="Souvorov A."/>
            <person name="Mackey A.J."/>
            <person name="Waterhouse R.M."/>
            <person name="Wyder S."/>
            <person name="Zdobnov E.M."/>
            <person name="Zdobnov E.M."/>
            <person name="Wyder S."/>
            <person name="Kriventseva E.V."/>
            <person name="Kadowaki T."/>
            <person name="Bork P."/>
            <person name="Aranda M."/>
            <person name="Bao R."/>
            <person name="Beermann A."/>
            <person name="Berns N."/>
            <person name="Bolognesi R."/>
            <person name="Bonneton F."/>
            <person name="Bopp D."/>
            <person name="Brown S.J."/>
            <person name="Bucher G."/>
            <person name="Butts T."/>
            <person name="Chaumot A."/>
            <person name="Denell R.E."/>
            <person name="Ferrier D.E."/>
            <person name="Friedrich M."/>
            <person name="Gordon C.M."/>
            <person name="Jindra M."/>
            <person name="Klingler M."/>
            <person name="Lan Q."/>
            <person name="Lattorff H.M."/>
            <person name="Laudet V."/>
            <person name="von Levetsow C."/>
            <person name="Liu Z."/>
            <person name="Lutz R."/>
            <person name="Lynch J.A."/>
            <person name="da Fonseca R.N."/>
            <person name="Posnien N."/>
            <person name="Reuter R."/>
            <person name="Roth S."/>
            <person name="Savard J."/>
            <person name="Schinko J.B."/>
            <person name="Schmitt C."/>
            <person name="Schoppmeier M."/>
            <person name="Schroder R."/>
            <person name="Shippy T.D."/>
            <person name="Simonnet F."/>
            <person name="Marques-Souza H."/>
            <person name="Tautz D."/>
            <person name="Tomoyasu Y."/>
            <person name="Trauner J."/>
            <person name="Van der Zee M."/>
            <person name="Vervoort M."/>
            <person name="Wittkopp N."/>
            <person name="Wimmer E.A."/>
            <person name="Yang X."/>
            <person name="Jones A.K."/>
            <person name="Sattelle D.B."/>
            <person name="Ebert P.R."/>
            <person name="Nelson D."/>
            <person name="Scott J.G."/>
            <person name="Beeman R.W."/>
            <person name="Muthukrishnan S."/>
            <person name="Kramer K.J."/>
            <person name="Arakane Y."/>
            <person name="Beeman R.W."/>
            <person name="Zhu Q."/>
            <person name="Hogenkamp D."/>
            <person name="Dixit R."/>
            <person name="Oppert B."/>
            <person name="Jiang H."/>
            <person name="Zou Z."/>
            <person name="Marshall J."/>
            <person name="Elpidina E."/>
            <person name="Vinokurov K."/>
            <person name="Oppert C."/>
            <person name="Zou Z."/>
            <person name="Evans J."/>
            <person name="Lu Z."/>
            <person name="Zhao P."/>
            <person name="Sumathipala N."/>
            <person name="Altincicek B."/>
            <person name="Vilcinskas A."/>
            <person name="Williams M."/>
            <person name="Hultmark D."/>
            <person name="Hetru C."/>
            <person name="Jiang H."/>
            <person name="Grimmelikhuijzen C.J."/>
            <person name="Hauser F."/>
            <person name="Cazzamali G."/>
            <person name="Williamson M."/>
            <person name="Park Y."/>
            <person name="Li B."/>
            <person name="Tanaka Y."/>
            <person name="Predel R."/>
            <person name="Neupert S."/>
            <person name="Schachtner J."/>
            <person name="Verleyen P."/>
            <person name="Raible F."/>
            <person name="Bork P."/>
            <person name="Friedrich M."/>
            <person name="Walden K.K."/>
            <person name="Robertson H.M."/>
            <person name="Angeli S."/>
            <person name="Foret S."/>
            <person name="Bucher G."/>
            <person name="Schuetz S."/>
            <person name="Maleszka R."/>
            <person name="Wimmer E.A."/>
            <person name="Beeman R.W."/>
            <person name="Lorenzen M."/>
            <person name="Tomoyasu Y."/>
            <person name="Miller S.C."/>
            <person name="Grossmann D."/>
            <person name="Bucher G."/>
        </authorList>
    </citation>
    <scope>NUCLEOTIDE SEQUENCE [LARGE SCALE GENOMIC DNA]</scope>
    <source>
        <strain evidence="11 12">Georgia GA2</strain>
    </source>
</reference>
<dbReference type="InterPro" id="IPR051574">
    <property type="entry name" value="ZnF_E-box_Homeobox"/>
</dbReference>
<evidence type="ECO:0000256" key="6">
    <source>
        <dbReference type="ARBA" id="ARBA00023125"/>
    </source>
</evidence>
<evidence type="ECO:0000256" key="8">
    <source>
        <dbReference type="PROSITE-ProRule" id="PRU00042"/>
    </source>
</evidence>
<keyword evidence="7" id="KW-0539">Nucleus</keyword>
<keyword evidence="12" id="KW-1185">Reference proteome</keyword>
<feature type="domain" description="C2H2-type" evidence="9">
    <location>
        <begin position="489"/>
        <end position="516"/>
    </location>
</feature>
<accession>A0A139WHF1</accession>
<dbReference type="GO" id="GO:0003677">
    <property type="term" value="F:DNA binding"/>
    <property type="evidence" value="ECO:0007669"/>
    <property type="project" value="UniProtKB-KW"/>
</dbReference>
<dbReference type="Proteomes" id="UP000007266">
    <property type="component" value="Linkage group 5"/>
</dbReference>
<evidence type="ECO:0000313" key="12">
    <source>
        <dbReference type="Proteomes" id="UP000007266"/>
    </source>
</evidence>
<dbReference type="SUPFAM" id="SSF56019">
    <property type="entry name" value="The spindle assembly checkpoint protein mad2"/>
    <property type="match status" value="1"/>
</dbReference>
<proteinExistence type="predicted"/>
<protein>
    <submittedName>
        <fullName evidence="11">Histone H4 transcription factor-like Protein</fullName>
    </submittedName>
</protein>
<keyword evidence="2" id="KW-0479">Metal-binding</keyword>
<evidence type="ECO:0000256" key="4">
    <source>
        <dbReference type="ARBA" id="ARBA00022771"/>
    </source>
</evidence>
<dbReference type="PANTHER" id="PTHR24391">
    <property type="entry name" value="HISTONE H4 TRANSCRIPTION FACTOR-RELATED"/>
    <property type="match status" value="1"/>
</dbReference>
<dbReference type="SUPFAM" id="SSF57667">
    <property type="entry name" value="beta-beta-alpha zinc fingers"/>
    <property type="match status" value="3"/>
</dbReference>
<feature type="domain" description="C2H2-type" evidence="9">
    <location>
        <begin position="460"/>
        <end position="488"/>
    </location>
</feature>
<organism evidence="11 12">
    <name type="scientific">Tribolium castaneum</name>
    <name type="common">Red flour beetle</name>
    <dbReference type="NCBI Taxonomy" id="7070"/>
    <lineage>
        <taxon>Eukaryota</taxon>
        <taxon>Metazoa</taxon>
        <taxon>Ecdysozoa</taxon>
        <taxon>Arthropoda</taxon>
        <taxon>Hexapoda</taxon>
        <taxon>Insecta</taxon>
        <taxon>Pterygota</taxon>
        <taxon>Neoptera</taxon>
        <taxon>Endopterygota</taxon>
        <taxon>Coleoptera</taxon>
        <taxon>Polyphaga</taxon>
        <taxon>Cucujiformia</taxon>
        <taxon>Tenebrionidae</taxon>
        <taxon>Tenebrionidae incertae sedis</taxon>
        <taxon>Tribolium</taxon>
    </lineage>
</organism>
<dbReference type="InterPro" id="IPR036570">
    <property type="entry name" value="HORMA_dom_sf"/>
</dbReference>
<dbReference type="InterPro" id="IPR013087">
    <property type="entry name" value="Znf_C2H2_type"/>
</dbReference>
<dbReference type="InterPro" id="IPR036236">
    <property type="entry name" value="Znf_C2H2_sf"/>
</dbReference>
<evidence type="ECO:0000256" key="1">
    <source>
        <dbReference type="ARBA" id="ARBA00004123"/>
    </source>
</evidence>
<evidence type="ECO:0000259" key="10">
    <source>
        <dbReference type="PROSITE" id="PS50815"/>
    </source>
</evidence>
<evidence type="ECO:0000256" key="2">
    <source>
        <dbReference type="ARBA" id="ARBA00022723"/>
    </source>
</evidence>
<dbReference type="EMBL" id="KQ971343">
    <property type="protein sequence ID" value="KYB27346.1"/>
    <property type="molecule type" value="Genomic_DNA"/>
</dbReference>
<dbReference type="GO" id="GO:0045892">
    <property type="term" value="P:negative regulation of DNA-templated transcription"/>
    <property type="evidence" value="ECO:0007669"/>
    <property type="project" value="UniProtKB-ARBA"/>
</dbReference>
<dbReference type="Pfam" id="PF02301">
    <property type="entry name" value="HORMA"/>
    <property type="match status" value="1"/>
</dbReference>
<keyword evidence="3" id="KW-0677">Repeat</keyword>
<evidence type="ECO:0000256" key="5">
    <source>
        <dbReference type="ARBA" id="ARBA00022833"/>
    </source>
</evidence>
<feature type="domain" description="HORMA" evidence="10">
    <location>
        <begin position="4"/>
        <end position="191"/>
    </location>
</feature>
<dbReference type="FunCoup" id="A0A139WHF1">
    <property type="interactions" value="1676"/>
</dbReference>
<feature type="domain" description="C2H2-type" evidence="9">
    <location>
        <begin position="548"/>
        <end position="576"/>
    </location>
</feature>
<reference evidence="11 12" key="2">
    <citation type="journal article" date="2010" name="Nucleic Acids Res.">
        <title>BeetleBase in 2010: revisions to provide comprehensive genomic information for Tribolium castaneum.</title>
        <authorList>
            <person name="Kim H.S."/>
            <person name="Murphy T."/>
            <person name="Xia J."/>
            <person name="Caragea D."/>
            <person name="Park Y."/>
            <person name="Beeman R.W."/>
            <person name="Lorenzen M.D."/>
            <person name="Butcher S."/>
            <person name="Manak J.R."/>
            <person name="Brown S.J."/>
        </authorList>
    </citation>
    <scope>GENOME REANNOTATION</scope>
    <source>
        <strain evidence="11 12">Georgia GA2</strain>
    </source>
</reference>
<evidence type="ECO:0000256" key="3">
    <source>
        <dbReference type="ARBA" id="ARBA00022737"/>
    </source>
</evidence>
<dbReference type="Pfam" id="PF00096">
    <property type="entry name" value="zf-C2H2"/>
    <property type="match status" value="1"/>
</dbReference>
<sequence length="708" mass="82655">MQEAGNIDIICEFLEIAIHNVLFARKLYPDSIFERKRKYGVVVYRSVYPSLNEYIANCIKAISYHLRNNQLKNILLCFSSDQRVLEKYSFQILHLNAVSESDPFLVKLEQHLSTFFLKLHSSLDKLDNLPEDASFTIQLQVTEFAHLEYKQDPLNENFLWVAAPEYDNSSFPVIAPLHSVNTGFVHFQILVEKPSTVKGIFKRGDLEDSLSASDWSSHNDHYKSRRRNRIVKLDSDPLLLTCEWDSCYQDFTEFVPFVDHLKQHLHNYSLVGDGDCCWTGCTYVANSIPDLNQHLCYHAYHTKLKCRGKSVLYRTNLPECTLTEHFVIPVTPDGYLCEWEYCNERFETIFELFEHVRVHIYHNPKNHKQGNITCCWKGCTNKTKFRTQCKLAEHMRMHTKEKMVACPTCGNLFSNVTKFCDHRRRQLPINLQSYLCSQCSKYFPSERLLRDHMRLHINHYKCSMCEMTCPKPSILAKHIRYKHLSERPFKCNYCDYECVSKHNLDFHVKTHDPESEYKCSDCGYECRSQFGLDRHYQKAHGKDLTNVYECHNCKKQFMRGGFLTKHLMKVHNYHWPSGHSRFRYKEDADGIYRLQTVRYETLDVTEEIIKGKTVQAPSEKESLNFNVVKKTAKDSNSLHTFEVVFSEKDETKSESEAAKEVLIQIDDLDTKGQVVKSQTIHSICADLEEISDCNSKEIVAIGDKTNEV</sequence>
<keyword evidence="5" id="KW-0862">Zinc</keyword>
<keyword evidence="6" id="KW-0238">DNA-binding</keyword>
<dbReference type="PROSITE" id="PS00028">
    <property type="entry name" value="ZINC_FINGER_C2H2_1"/>
    <property type="match status" value="7"/>
</dbReference>
<dbReference type="OMA" id="CETQHEV"/>
<dbReference type="GO" id="GO:0045944">
    <property type="term" value="P:positive regulation of transcription by RNA polymerase II"/>
    <property type="evidence" value="ECO:0000318"/>
    <property type="project" value="GO_Central"/>
</dbReference>
<dbReference type="Gene3D" id="3.30.160.60">
    <property type="entry name" value="Classic Zinc Finger"/>
    <property type="match status" value="4"/>
</dbReference>
<dbReference type="GO" id="GO:0008270">
    <property type="term" value="F:zinc ion binding"/>
    <property type="evidence" value="ECO:0007669"/>
    <property type="project" value="UniProtKB-KW"/>
</dbReference>
<dbReference type="InterPro" id="IPR003511">
    <property type="entry name" value="HORMA_dom"/>
</dbReference>
<dbReference type="PROSITE" id="PS50157">
    <property type="entry name" value="ZINC_FINGER_C2H2_2"/>
    <property type="match status" value="6"/>
</dbReference>
<comment type="subcellular location">
    <subcellularLocation>
        <location evidence="1">Nucleus</location>
    </subcellularLocation>
</comment>